<dbReference type="InterPro" id="IPR000086">
    <property type="entry name" value="NUDIX_hydrolase_dom"/>
</dbReference>
<dbReference type="RefSeq" id="WP_369251079.1">
    <property type="nucleotide sequence ID" value="NZ_CP163443.1"/>
</dbReference>
<dbReference type="Pfam" id="PF00293">
    <property type="entry name" value="NUDIX"/>
    <property type="match status" value="1"/>
</dbReference>
<dbReference type="PROSITE" id="PS51462">
    <property type="entry name" value="NUDIX"/>
    <property type="match status" value="1"/>
</dbReference>
<organism evidence="4">
    <name type="scientific">Streptomyces sp. R41</name>
    <dbReference type="NCBI Taxonomy" id="3238632"/>
    <lineage>
        <taxon>Bacteria</taxon>
        <taxon>Bacillati</taxon>
        <taxon>Actinomycetota</taxon>
        <taxon>Actinomycetes</taxon>
        <taxon>Kitasatosporales</taxon>
        <taxon>Streptomycetaceae</taxon>
        <taxon>Streptomyces</taxon>
    </lineage>
</organism>
<dbReference type="AlphaFoldDB" id="A0AB39RQ47"/>
<feature type="domain" description="Nudix hydrolase" evidence="3">
    <location>
        <begin position="2"/>
        <end position="135"/>
    </location>
</feature>
<dbReference type="PANTHER" id="PTHR43046:SF14">
    <property type="entry name" value="MUTT_NUDIX FAMILY PROTEIN"/>
    <property type="match status" value="1"/>
</dbReference>
<comment type="cofactor">
    <cofactor evidence="1">
        <name>Mg(2+)</name>
        <dbReference type="ChEBI" id="CHEBI:18420"/>
    </cofactor>
</comment>
<evidence type="ECO:0000256" key="1">
    <source>
        <dbReference type="ARBA" id="ARBA00001946"/>
    </source>
</evidence>
<gene>
    <name evidence="4" type="ORF">AB5J53_43420</name>
</gene>
<evidence type="ECO:0000259" key="3">
    <source>
        <dbReference type="PROSITE" id="PS51462"/>
    </source>
</evidence>
<keyword evidence="2" id="KW-0378">Hydrolase</keyword>
<dbReference type="Gene3D" id="3.90.79.10">
    <property type="entry name" value="Nucleoside Triphosphate Pyrophosphohydrolase"/>
    <property type="match status" value="1"/>
</dbReference>
<protein>
    <submittedName>
        <fullName evidence="4">NUDIX domain-containing protein</fullName>
    </submittedName>
</protein>
<dbReference type="SUPFAM" id="SSF55811">
    <property type="entry name" value="Nudix"/>
    <property type="match status" value="1"/>
</dbReference>
<dbReference type="PROSITE" id="PS00893">
    <property type="entry name" value="NUDIX_BOX"/>
    <property type="match status" value="1"/>
</dbReference>
<dbReference type="GO" id="GO:0016787">
    <property type="term" value="F:hydrolase activity"/>
    <property type="evidence" value="ECO:0007669"/>
    <property type="project" value="UniProtKB-KW"/>
</dbReference>
<evidence type="ECO:0000256" key="2">
    <source>
        <dbReference type="ARBA" id="ARBA00022801"/>
    </source>
</evidence>
<dbReference type="InterPro" id="IPR015797">
    <property type="entry name" value="NUDIX_hydrolase-like_dom_sf"/>
</dbReference>
<reference evidence="4" key="1">
    <citation type="submission" date="2024-07" db="EMBL/GenBank/DDBJ databases">
        <authorList>
            <person name="Yu S.T."/>
        </authorList>
    </citation>
    <scope>NUCLEOTIDE SEQUENCE</scope>
    <source>
        <strain evidence="4">R41</strain>
    </source>
</reference>
<dbReference type="InterPro" id="IPR020084">
    <property type="entry name" value="NUDIX_hydrolase_CS"/>
</dbReference>
<sequence length="145" mass="16471">MAYQTVIGLHLVIIRNQRVLLGFRTTPKWANRMWHLPAGDLEEGESFLAGMAREAKEELGIAISEGDLELIHTLHHRDADDGPGRIQLFFYPHKYKGDIVNNEPTKCDELRWVRLDDLPEDIVPYAVTALDGILAGRRVLVEGWS</sequence>
<proteinExistence type="predicted"/>
<dbReference type="CDD" id="cd04683">
    <property type="entry name" value="NUDIX_Hydrolase"/>
    <property type="match status" value="1"/>
</dbReference>
<evidence type="ECO:0000313" key="4">
    <source>
        <dbReference type="EMBL" id="XDQ58020.1"/>
    </source>
</evidence>
<dbReference type="PANTHER" id="PTHR43046">
    <property type="entry name" value="GDP-MANNOSE MANNOSYL HYDROLASE"/>
    <property type="match status" value="1"/>
</dbReference>
<name>A0AB39RQ47_9ACTN</name>
<dbReference type="EMBL" id="CP163443">
    <property type="protein sequence ID" value="XDQ58020.1"/>
    <property type="molecule type" value="Genomic_DNA"/>
</dbReference>
<accession>A0AB39RQ47</accession>